<evidence type="ECO:0000313" key="2">
    <source>
        <dbReference type="Proteomes" id="UP000271974"/>
    </source>
</evidence>
<gene>
    <name evidence="1" type="ORF">EGW08_018980</name>
</gene>
<keyword evidence="2" id="KW-1185">Reference proteome</keyword>
<comment type="caution">
    <text evidence="1">The sequence shown here is derived from an EMBL/GenBank/DDBJ whole genome shotgun (WGS) entry which is preliminary data.</text>
</comment>
<accession>A0A3S0ZEP1</accession>
<dbReference type="EMBL" id="RQTK01000958">
    <property type="protein sequence ID" value="RUS73261.1"/>
    <property type="molecule type" value="Genomic_DNA"/>
</dbReference>
<name>A0A3S0ZEP1_ELYCH</name>
<dbReference type="Proteomes" id="UP000271974">
    <property type="component" value="Unassembled WGS sequence"/>
</dbReference>
<organism evidence="1 2">
    <name type="scientific">Elysia chlorotica</name>
    <name type="common">Eastern emerald elysia</name>
    <name type="synonym">Sea slug</name>
    <dbReference type="NCBI Taxonomy" id="188477"/>
    <lineage>
        <taxon>Eukaryota</taxon>
        <taxon>Metazoa</taxon>
        <taxon>Spiralia</taxon>
        <taxon>Lophotrochozoa</taxon>
        <taxon>Mollusca</taxon>
        <taxon>Gastropoda</taxon>
        <taxon>Heterobranchia</taxon>
        <taxon>Euthyneura</taxon>
        <taxon>Panpulmonata</taxon>
        <taxon>Sacoglossa</taxon>
        <taxon>Placobranchoidea</taxon>
        <taxon>Plakobranchidae</taxon>
        <taxon>Elysia</taxon>
    </lineage>
</organism>
<dbReference type="AlphaFoldDB" id="A0A3S0ZEP1"/>
<proteinExistence type="predicted"/>
<feature type="non-terminal residue" evidence="1">
    <location>
        <position position="1"/>
    </location>
</feature>
<evidence type="ECO:0000313" key="1">
    <source>
        <dbReference type="EMBL" id="RUS73261.1"/>
    </source>
</evidence>
<sequence length="99" mass="11343">IQNTHTTCAAQHTEYPHNTRSATYRIPTQHAQRNIQNTHTTRAAQHTAEIVIRVTTVWGGTKHRASSYRIPTQHAQCNIQRAHKLPYAIPHPYLTIDKN</sequence>
<reference evidence="1 2" key="1">
    <citation type="submission" date="2019-01" db="EMBL/GenBank/DDBJ databases">
        <title>A draft genome assembly of the solar-powered sea slug Elysia chlorotica.</title>
        <authorList>
            <person name="Cai H."/>
            <person name="Li Q."/>
            <person name="Fang X."/>
            <person name="Li J."/>
            <person name="Curtis N.E."/>
            <person name="Altenburger A."/>
            <person name="Shibata T."/>
            <person name="Feng M."/>
            <person name="Maeda T."/>
            <person name="Schwartz J.A."/>
            <person name="Shigenobu S."/>
            <person name="Lundholm N."/>
            <person name="Nishiyama T."/>
            <person name="Yang H."/>
            <person name="Hasebe M."/>
            <person name="Li S."/>
            <person name="Pierce S.K."/>
            <person name="Wang J."/>
        </authorList>
    </citation>
    <scope>NUCLEOTIDE SEQUENCE [LARGE SCALE GENOMIC DNA]</scope>
    <source>
        <strain evidence="1">EC2010</strain>
        <tissue evidence="1">Whole organism of an adult</tissue>
    </source>
</reference>
<protein>
    <submittedName>
        <fullName evidence="1">Uncharacterized protein</fullName>
    </submittedName>
</protein>